<dbReference type="EMBL" id="JAMSHJ010000002">
    <property type="protein sequence ID" value="KAI5436774.1"/>
    <property type="molecule type" value="Genomic_DNA"/>
</dbReference>
<evidence type="ECO:0000256" key="4">
    <source>
        <dbReference type="ARBA" id="ARBA00037519"/>
    </source>
</evidence>
<dbReference type="OrthoDB" id="1668230at2759"/>
<dbReference type="Proteomes" id="UP001058974">
    <property type="component" value="Chromosome 2"/>
</dbReference>
<accession>A0A9D4YE17</accession>
<dbReference type="FunFam" id="3.80.10.10:FF:000405">
    <property type="entry name" value="Plant intracellular Ras-group-related LRR protein 4"/>
    <property type="match status" value="1"/>
</dbReference>
<reference evidence="5 6" key="1">
    <citation type="journal article" date="2022" name="Nat. Genet.">
        <title>Improved pea reference genome and pan-genome highlight genomic features and evolutionary characteristics.</title>
        <authorList>
            <person name="Yang T."/>
            <person name="Liu R."/>
            <person name="Luo Y."/>
            <person name="Hu S."/>
            <person name="Wang D."/>
            <person name="Wang C."/>
            <person name="Pandey M.K."/>
            <person name="Ge S."/>
            <person name="Xu Q."/>
            <person name="Li N."/>
            <person name="Li G."/>
            <person name="Huang Y."/>
            <person name="Saxena R.K."/>
            <person name="Ji Y."/>
            <person name="Li M."/>
            <person name="Yan X."/>
            <person name="He Y."/>
            <person name="Liu Y."/>
            <person name="Wang X."/>
            <person name="Xiang C."/>
            <person name="Varshney R.K."/>
            <person name="Ding H."/>
            <person name="Gao S."/>
            <person name="Zong X."/>
        </authorList>
    </citation>
    <scope>NUCLEOTIDE SEQUENCE [LARGE SCALE GENOMIC DNA]</scope>
    <source>
        <strain evidence="5 6">cv. Zhongwan 6</strain>
    </source>
</reference>
<evidence type="ECO:0000256" key="1">
    <source>
        <dbReference type="ARBA" id="ARBA00022614"/>
    </source>
</evidence>
<evidence type="ECO:0008006" key="7">
    <source>
        <dbReference type="Google" id="ProtNLM"/>
    </source>
</evidence>
<dbReference type="SMART" id="SM00364">
    <property type="entry name" value="LRR_BAC"/>
    <property type="match status" value="7"/>
</dbReference>
<dbReference type="GO" id="GO:0005737">
    <property type="term" value="C:cytoplasm"/>
    <property type="evidence" value="ECO:0007669"/>
    <property type="project" value="TreeGrafter"/>
</dbReference>
<dbReference type="AlphaFoldDB" id="A0A9D4YE17"/>
<dbReference type="InterPro" id="IPR003591">
    <property type="entry name" value="Leu-rich_rpt_typical-subtyp"/>
</dbReference>
<dbReference type="PANTHER" id="PTHR48051">
    <property type="match status" value="1"/>
</dbReference>
<evidence type="ECO:0000313" key="5">
    <source>
        <dbReference type="EMBL" id="KAI5436774.1"/>
    </source>
</evidence>
<keyword evidence="2" id="KW-0677">Repeat</keyword>
<keyword evidence="6" id="KW-1185">Reference proteome</keyword>
<evidence type="ECO:0000256" key="2">
    <source>
        <dbReference type="ARBA" id="ARBA00022737"/>
    </source>
</evidence>
<keyword evidence="1" id="KW-0433">Leucine-rich repeat</keyword>
<dbReference type="InterPro" id="IPR050216">
    <property type="entry name" value="LRR_domain-containing"/>
</dbReference>
<evidence type="ECO:0000256" key="3">
    <source>
        <dbReference type="ARBA" id="ARBA00023786"/>
    </source>
</evidence>
<dbReference type="InterPro" id="IPR001611">
    <property type="entry name" value="Leu-rich_rpt"/>
</dbReference>
<gene>
    <name evidence="5" type="ORF">KIW84_023046</name>
</gene>
<dbReference type="Pfam" id="PF00560">
    <property type="entry name" value="LRR_1"/>
    <property type="match status" value="1"/>
</dbReference>
<dbReference type="SUPFAM" id="SSF52058">
    <property type="entry name" value="L domain-like"/>
    <property type="match status" value="1"/>
</dbReference>
<protein>
    <recommendedName>
        <fullName evidence="7">Plant intracellular Ras-group-related LRR protein 3</fullName>
    </recommendedName>
</protein>
<dbReference type="PANTHER" id="PTHR48051:SF54">
    <property type="entry name" value="LEUCINE-RICH REPEAT-CONTAINING PROTEIN"/>
    <property type="match status" value="1"/>
</dbReference>
<comment type="function">
    <text evidence="4">Leucine-rich repeat protein that likely mediates protein interactions, possibly in the context of signal transduction.</text>
</comment>
<dbReference type="PRINTS" id="PR00019">
    <property type="entry name" value="LEURICHRPT"/>
</dbReference>
<dbReference type="SMART" id="SM00369">
    <property type="entry name" value="LRR_TYP"/>
    <property type="match status" value="7"/>
</dbReference>
<dbReference type="Gene3D" id="3.80.10.10">
    <property type="entry name" value="Ribonuclease Inhibitor"/>
    <property type="match status" value="2"/>
</dbReference>
<name>A0A9D4YE17_PEA</name>
<organism evidence="5 6">
    <name type="scientific">Pisum sativum</name>
    <name type="common">Garden pea</name>
    <name type="synonym">Lathyrus oleraceus</name>
    <dbReference type="NCBI Taxonomy" id="3888"/>
    <lineage>
        <taxon>Eukaryota</taxon>
        <taxon>Viridiplantae</taxon>
        <taxon>Streptophyta</taxon>
        <taxon>Embryophyta</taxon>
        <taxon>Tracheophyta</taxon>
        <taxon>Spermatophyta</taxon>
        <taxon>Magnoliopsida</taxon>
        <taxon>eudicotyledons</taxon>
        <taxon>Gunneridae</taxon>
        <taxon>Pentapetalae</taxon>
        <taxon>rosids</taxon>
        <taxon>fabids</taxon>
        <taxon>Fabales</taxon>
        <taxon>Fabaceae</taxon>
        <taxon>Papilionoideae</taxon>
        <taxon>50 kb inversion clade</taxon>
        <taxon>NPAAA clade</taxon>
        <taxon>Hologalegina</taxon>
        <taxon>IRL clade</taxon>
        <taxon>Fabeae</taxon>
        <taxon>Lathyrus</taxon>
    </lineage>
</organism>
<dbReference type="PROSITE" id="PS51450">
    <property type="entry name" value="LRR"/>
    <property type="match status" value="3"/>
</dbReference>
<dbReference type="Pfam" id="PF13855">
    <property type="entry name" value="LRR_8"/>
    <property type="match status" value="3"/>
</dbReference>
<evidence type="ECO:0000313" key="6">
    <source>
        <dbReference type="Proteomes" id="UP001058974"/>
    </source>
</evidence>
<dbReference type="InterPro" id="IPR032675">
    <property type="entry name" value="LRR_dom_sf"/>
</dbReference>
<comment type="caution">
    <text evidence="5">The sequence shown here is derived from an EMBL/GenBank/DDBJ whole genome shotgun (WGS) entry which is preliminary data.</text>
</comment>
<comment type="similarity">
    <text evidence="3">Belongs to the SHOC2 family.</text>
</comment>
<dbReference type="Gramene" id="Psat02G0304600-T1">
    <property type="protein sequence ID" value="KAI5436774.1"/>
    <property type="gene ID" value="KIW84_023046"/>
</dbReference>
<sequence>MDPNHFPILCYLLNHLHPQTYLPLPQHLHQNLLTRFPHFNNPKLLPSLTNLVSNLNITHTLSFLITLGPRPDPSSVAASRAKIAETDANVAVYQALLRVDDMHEECVKQLRVAEEKLVEAYELFVEKPVKGGDEVNEGVVGILRKIEEGEVVEKVDLSRMKLRIFPEAFGKTKGLVVLNLSHNQLKVIPDSIAGLKNLVELDVSSNLLESLPDCIGLLTNLKILNLSGNKLTALPESISLCRSLVELDASFNNLICLPTNMAYGLVNLEKLLVHLNKLRFLPLSIGEMKSLRYLDVHFNELHGLPQSIGKLTNLEYLNISSNFNDMMQLPETVGGLVNLVELDMSNNQIRALPCAFCRLYKLTKLNLDQNPIVVPPLEVINQGSEAIKEFMAKRWLELIDEERLKNMTETQNLQVETGWLVWGASLLNNVAVVSENVAEYLGVRKATTDMNGSTAETHELLTQTRN</sequence>
<proteinExistence type="inferred from homology"/>